<gene>
    <name evidence="6" type="primary">LOC120251835</name>
</gene>
<dbReference type="Proteomes" id="UP001515500">
    <property type="component" value="Chromosome 20"/>
</dbReference>
<name>A0AB40ANK4_DIOCR</name>
<evidence type="ECO:0000256" key="3">
    <source>
        <dbReference type="RuleBase" id="RU361155"/>
    </source>
</evidence>
<dbReference type="RefSeq" id="XP_039116424.1">
    <property type="nucleotide sequence ID" value="XM_039260490.1"/>
</dbReference>
<evidence type="ECO:0000256" key="2">
    <source>
        <dbReference type="ARBA" id="ARBA00022679"/>
    </source>
</evidence>
<evidence type="ECO:0000256" key="1">
    <source>
        <dbReference type="ARBA" id="ARBA00005771"/>
    </source>
</evidence>
<dbReference type="AlphaFoldDB" id="A0AB40ANK4"/>
<sequence>MACSPNYAPPFSQCFLSPRSQQDIERDEQIYSSYEKLTSQLPIFNEWPPYSLQHYQSFWITAMFIPACMAIQSHFNPRPSDILLVTSPKSGTTWLKALSFATLHRHSFSLSDHPLLSNTPHQCVPFLEYLFSHRTIPDLNVLPSPTIFAAHLPFPLLPRSALSCRIVYLCRDPKDTFVSLWHFLEKSRISLSTEDKSEGLDLNKAFQLFSQGMAPGGPFWDRVLGYWKESLRRPGKVLFLRYEEMMEDPVCHLKKLAEFMGCPFSTEEEKNGVVEDIVKLCSFDNLRELKVNKDNKASLEDKRPPPSSFFRKGKVGDWVNYLSMEMAESLDAITKEKLHGSGLSFESSTVLP</sequence>
<organism evidence="5 6">
    <name type="scientific">Dioscorea cayennensis subsp. rotundata</name>
    <name type="common">White Guinea yam</name>
    <name type="synonym">Dioscorea rotundata</name>
    <dbReference type="NCBI Taxonomy" id="55577"/>
    <lineage>
        <taxon>Eukaryota</taxon>
        <taxon>Viridiplantae</taxon>
        <taxon>Streptophyta</taxon>
        <taxon>Embryophyta</taxon>
        <taxon>Tracheophyta</taxon>
        <taxon>Spermatophyta</taxon>
        <taxon>Magnoliopsida</taxon>
        <taxon>Liliopsida</taxon>
        <taxon>Dioscoreales</taxon>
        <taxon>Dioscoreaceae</taxon>
        <taxon>Dioscorea</taxon>
    </lineage>
</organism>
<protein>
    <recommendedName>
        <fullName evidence="3">Sulfotransferase</fullName>
        <ecNumber evidence="3">2.8.2.-</ecNumber>
    </recommendedName>
</protein>
<dbReference type="GO" id="GO:0008146">
    <property type="term" value="F:sulfotransferase activity"/>
    <property type="evidence" value="ECO:0007669"/>
    <property type="project" value="InterPro"/>
</dbReference>
<evidence type="ECO:0000259" key="4">
    <source>
        <dbReference type="Pfam" id="PF00685"/>
    </source>
</evidence>
<dbReference type="EC" id="2.8.2.-" evidence="3"/>
<keyword evidence="5" id="KW-1185">Reference proteome</keyword>
<evidence type="ECO:0000313" key="5">
    <source>
        <dbReference type="Proteomes" id="UP001515500"/>
    </source>
</evidence>
<dbReference type="GeneID" id="120251835"/>
<keyword evidence="2 3" id="KW-0808">Transferase</keyword>
<feature type="domain" description="Sulfotransferase" evidence="4">
    <location>
        <begin position="79"/>
        <end position="342"/>
    </location>
</feature>
<dbReference type="Pfam" id="PF00685">
    <property type="entry name" value="Sulfotransfer_1"/>
    <property type="match status" value="1"/>
</dbReference>
<dbReference type="InterPro" id="IPR000863">
    <property type="entry name" value="Sulfotransferase_dom"/>
</dbReference>
<evidence type="ECO:0000313" key="6">
    <source>
        <dbReference type="RefSeq" id="XP_039116424.1"/>
    </source>
</evidence>
<dbReference type="PANTHER" id="PTHR11783">
    <property type="entry name" value="SULFOTRANSFERASE SULT"/>
    <property type="match status" value="1"/>
</dbReference>
<proteinExistence type="inferred from homology"/>
<comment type="similarity">
    <text evidence="1 3">Belongs to the sulfotransferase 1 family.</text>
</comment>
<reference evidence="6" key="1">
    <citation type="submission" date="2025-08" db="UniProtKB">
        <authorList>
            <consortium name="RefSeq"/>
        </authorList>
    </citation>
    <scope>IDENTIFICATION</scope>
</reference>
<dbReference type="InterPro" id="IPR027417">
    <property type="entry name" value="P-loop_NTPase"/>
</dbReference>
<dbReference type="SUPFAM" id="SSF52540">
    <property type="entry name" value="P-loop containing nucleoside triphosphate hydrolases"/>
    <property type="match status" value="1"/>
</dbReference>
<dbReference type="Gene3D" id="3.40.50.300">
    <property type="entry name" value="P-loop containing nucleotide triphosphate hydrolases"/>
    <property type="match status" value="1"/>
</dbReference>
<accession>A0AB40ANK4</accession>